<evidence type="ECO:0008006" key="4">
    <source>
        <dbReference type="Google" id="ProtNLM"/>
    </source>
</evidence>
<dbReference type="Proteomes" id="UP001202180">
    <property type="component" value="Unassembled WGS sequence"/>
</dbReference>
<keyword evidence="3" id="KW-1185">Reference proteome</keyword>
<evidence type="ECO:0000256" key="1">
    <source>
        <dbReference type="SAM" id="SignalP"/>
    </source>
</evidence>
<accession>A0ABT0HK56</accession>
<protein>
    <recommendedName>
        <fullName evidence="4">DUF4374 domain-containing protein</fullName>
    </recommendedName>
</protein>
<proteinExistence type="predicted"/>
<feature type="signal peptide" evidence="1">
    <location>
        <begin position="1"/>
        <end position="28"/>
    </location>
</feature>
<comment type="caution">
    <text evidence="2">The sequence shown here is derived from an EMBL/GenBank/DDBJ whole genome shotgun (WGS) entry which is preliminary data.</text>
</comment>
<evidence type="ECO:0000313" key="3">
    <source>
        <dbReference type="Proteomes" id="UP001202180"/>
    </source>
</evidence>
<reference evidence="2 3" key="1">
    <citation type="submission" date="2022-04" db="EMBL/GenBank/DDBJ databases">
        <title>Spirosoma sp. strain RP8 genome sequencing and assembly.</title>
        <authorList>
            <person name="Jung Y."/>
        </authorList>
    </citation>
    <scope>NUCLEOTIDE SEQUENCE [LARGE SCALE GENOMIC DNA]</scope>
    <source>
        <strain evidence="2 3">RP8</strain>
    </source>
</reference>
<name>A0ABT0HK56_9BACT</name>
<gene>
    <name evidence="2" type="ORF">M0L20_11795</name>
</gene>
<dbReference type="EMBL" id="JALPRF010000002">
    <property type="protein sequence ID" value="MCK8492538.1"/>
    <property type="molecule type" value="Genomic_DNA"/>
</dbReference>
<evidence type="ECO:0000313" key="2">
    <source>
        <dbReference type="EMBL" id="MCK8492538.1"/>
    </source>
</evidence>
<dbReference type="PROSITE" id="PS51257">
    <property type="entry name" value="PROKAR_LIPOPROTEIN"/>
    <property type="match status" value="1"/>
</dbReference>
<dbReference type="RefSeq" id="WP_248477138.1">
    <property type="nucleotide sequence ID" value="NZ_JALPRF010000002.1"/>
</dbReference>
<sequence length="440" mass="47562">MKTIWYKSLLLSASLLALLSSCSKEDNATPTTPTTTDKTSGFVASTIAYSPSGSSYFAGYFDGIPSGQIDLTQKTSFKFISPVATYKNAFFSQATDGTTGLSKLVVDATGKIVVKGNIPTTSYIGGVKIINETLGVYAEQSTAGKLFTFDPSTMTKTGEIDMTGAKIIDTNDANLYYNMVYRASDNRLFAPLYTSNSKTSQYYDATSIYVEVINLTTKKREKTIEFANAMDPYQRGSLNPLIDETGNIYFLTQGSYGLDGKVGSNAPVSSKPQIIKIPAGTTEFDASYRFNPVTALGFPNLIVQIAVGGVYDKNGIAYACVTAGEYPARVTELITKFAQGKATAAEQAELYQLVIYGSNYKWVKLDLNAKTATAIPGMPFTAGFSYPNSYKYDDKLYFQMLNDAEKVNGFYEYNPADGSAKSLFNITAGGVAVGLVKLSQ</sequence>
<organism evidence="2 3">
    <name type="scientific">Spirosoma liriopis</name>
    <dbReference type="NCBI Taxonomy" id="2937440"/>
    <lineage>
        <taxon>Bacteria</taxon>
        <taxon>Pseudomonadati</taxon>
        <taxon>Bacteroidota</taxon>
        <taxon>Cytophagia</taxon>
        <taxon>Cytophagales</taxon>
        <taxon>Cytophagaceae</taxon>
        <taxon>Spirosoma</taxon>
    </lineage>
</organism>
<keyword evidence="1" id="KW-0732">Signal</keyword>
<feature type="chain" id="PRO_5045759117" description="DUF4374 domain-containing protein" evidence="1">
    <location>
        <begin position="29"/>
        <end position="440"/>
    </location>
</feature>